<dbReference type="PANTHER" id="PTHR36305">
    <property type="entry name" value="PHOSPHATIDYLGLYCEROPHOSPHATASE A"/>
    <property type="match status" value="1"/>
</dbReference>
<dbReference type="SUPFAM" id="SSF101307">
    <property type="entry name" value="YutG-like"/>
    <property type="match status" value="1"/>
</dbReference>
<feature type="transmembrane region" description="Helical" evidence="1">
    <location>
        <begin position="20"/>
        <end position="39"/>
    </location>
</feature>
<dbReference type="InterPro" id="IPR007686">
    <property type="entry name" value="YutG/PgpA"/>
</dbReference>
<dbReference type="CDD" id="cd06971">
    <property type="entry name" value="PgpA"/>
    <property type="match status" value="1"/>
</dbReference>
<proteinExistence type="predicted"/>
<dbReference type="PIRSF" id="PIRSF006162">
    <property type="entry name" value="PgpA"/>
    <property type="match status" value="1"/>
</dbReference>
<evidence type="ECO:0000313" key="3">
    <source>
        <dbReference type="EMBL" id="SVA47196.1"/>
    </source>
</evidence>
<feature type="non-terminal residue" evidence="3">
    <location>
        <position position="1"/>
    </location>
</feature>
<dbReference type="GO" id="GO:0008962">
    <property type="term" value="F:phosphatidylglycerophosphatase activity"/>
    <property type="evidence" value="ECO:0007669"/>
    <property type="project" value="InterPro"/>
</dbReference>
<gene>
    <name evidence="3" type="ORF">METZ01_LOCUS100050</name>
</gene>
<evidence type="ECO:0000256" key="1">
    <source>
        <dbReference type="SAM" id="Phobius"/>
    </source>
</evidence>
<accession>A0A381W3R8</accession>
<dbReference type="InterPro" id="IPR036681">
    <property type="entry name" value="PgpA-like_sf"/>
</dbReference>
<keyword evidence="1" id="KW-0812">Transmembrane</keyword>
<dbReference type="AlphaFoldDB" id="A0A381W3R8"/>
<feature type="domain" description="YutG/PgpA" evidence="2">
    <location>
        <begin position="9"/>
        <end position="146"/>
    </location>
</feature>
<evidence type="ECO:0000259" key="2">
    <source>
        <dbReference type="Pfam" id="PF04608"/>
    </source>
</evidence>
<name>A0A381W3R8_9ZZZZ</name>
<dbReference type="EMBL" id="UINC01010625">
    <property type="protein sequence ID" value="SVA47196.1"/>
    <property type="molecule type" value="Genomic_DNA"/>
</dbReference>
<sequence length="146" mass="16794">VNYKNLLTWFAVGFGSGLSPWVPGTSGSLMAGIFFYFLIFPFLKPFAFIFVVLIYLFLLISSFFFGLYIYKQTMGEEKDAKIFVWDEFVGMWIACFPLILFASPWPWILLSFVLFRIFDIWKPSVIGHFDRSEGALGVMMDDVMAG</sequence>
<keyword evidence="1" id="KW-1133">Transmembrane helix</keyword>
<protein>
    <recommendedName>
        <fullName evidence="2">YutG/PgpA domain-containing protein</fullName>
    </recommendedName>
</protein>
<dbReference type="PANTHER" id="PTHR36305:SF1">
    <property type="entry name" value="PHOSPHATIDYLGLYCEROPHOSPHATASE A"/>
    <property type="match status" value="1"/>
</dbReference>
<keyword evidence="1" id="KW-0472">Membrane</keyword>
<dbReference type="InterPro" id="IPR026037">
    <property type="entry name" value="PgpA"/>
</dbReference>
<feature type="transmembrane region" description="Helical" evidence="1">
    <location>
        <begin position="90"/>
        <end position="115"/>
    </location>
</feature>
<organism evidence="3">
    <name type="scientific">marine metagenome</name>
    <dbReference type="NCBI Taxonomy" id="408172"/>
    <lineage>
        <taxon>unclassified sequences</taxon>
        <taxon>metagenomes</taxon>
        <taxon>ecological metagenomes</taxon>
    </lineage>
</organism>
<reference evidence="3" key="1">
    <citation type="submission" date="2018-05" db="EMBL/GenBank/DDBJ databases">
        <authorList>
            <person name="Lanie J.A."/>
            <person name="Ng W.-L."/>
            <person name="Kazmierczak K.M."/>
            <person name="Andrzejewski T.M."/>
            <person name="Davidsen T.M."/>
            <person name="Wayne K.J."/>
            <person name="Tettelin H."/>
            <person name="Glass J.I."/>
            <person name="Rusch D."/>
            <person name="Podicherti R."/>
            <person name="Tsui H.-C.T."/>
            <person name="Winkler M.E."/>
        </authorList>
    </citation>
    <scope>NUCLEOTIDE SEQUENCE</scope>
</reference>
<dbReference type="Pfam" id="PF04608">
    <property type="entry name" value="PgpA"/>
    <property type="match status" value="1"/>
</dbReference>
<feature type="transmembrane region" description="Helical" evidence="1">
    <location>
        <begin position="46"/>
        <end position="70"/>
    </location>
</feature>
<feature type="non-terminal residue" evidence="3">
    <location>
        <position position="146"/>
    </location>
</feature>
<dbReference type="GO" id="GO:0006629">
    <property type="term" value="P:lipid metabolic process"/>
    <property type="evidence" value="ECO:0007669"/>
    <property type="project" value="InterPro"/>
</dbReference>